<evidence type="ECO:0000256" key="4">
    <source>
        <dbReference type="ARBA" id="ARBA00023015"/>
    </source>
</evidence>
<dbReference type="InterPro" id="IPR001138">
    <property type="entry name" value="Zn2Cys6_DnaBD"/>
</dbReference>
<keyword evidence="3" id="KW-0862">Zinc</keyword>
<dbReference type="SMART" id="SM00066">
    <property type="entry name" value="GAL4"/>
    <property type="match status" value="1"/>
</dbReference>
<keyword evidence="8" id="KW-0175">Coiled coil</keyword>
<dbReference type="SUPFAM" id="SSF57701">
    <property type="entry name" value="Zn2/Cys6 DNA-binding domain"/>
    <property type="match status" value="1"/>
</dbReference>
<dbReference type="SMART" id="SM00906">
    <property type="entry name" value="Fungal_trans"/>
    <property type="match status" value="1"/>
</dbReference>
<dbReference type="GO" id="GO:0003677">
    <property type="term" value="F:DNA binding"/>
    <property type="evidence" value="ECO:0007669"/>
    <property type="project" value="UniProtKB-KW"/>
</dbReference>
<evidence type="ECO:0000256" key="9">
    <source>
        <dbReference type="SAM" id="MobiDB-lite"/>
    </source>
</evidence>
<dbReference type="PROSITE" id="PS50048">
    <property type="entry name" value="ZN2_CY6_FUNGAL_2"/>
    <property type="match status" value="1"/>
</dbReference>
<dbReference type="EMBL" id="KN846969">
    <property type="protein sequence ID" value="KIW84858.1"/>
    <property type="molecule type" value="Genomic_DNA"/>
</dbReference>
<dbReference type="VEuPathDB" id="FungiDB:Z517_00246"/>
<dbReference type="PANTHER" id="PTHR31313">
    <property type="entry name" value="TY1 ENHANCER ACTIVATOR"/>
    <property type="match status" value="1"/>
</dbReference>
<dbReference type="GeneID" id="25299736"/>
<name>A0A0D2GV46_9EURO</name>
<evidence type="ECO:0000256" key="8">
    <source>
        <dbReference type="SAM" id="Coils"/>
    </source>
</evidence>
<gene>
    <name evidence="11" type="ORF">Z517_00246</name>
</gene>
<proteinExistence type="predicted"/>
<evidence type="ECO:0000256" key="2">
    <source>
        <dbReference type="ARBA" id="ARBA00022723"/>
    </source>
</evidence>
<dbReference type="GO" id="GO:0006351">
    <property type="term" value="P:DNA-templated transcription"/>
    <property type="evidence" value="ECO:0007669"/>
    <property type="project" value="InterPro"/>
</dbReference>
<feature type="coiled-coil region" evidence="8">
    <location>
        <begin position="107"/>
        <end position="134"/>
    </location>
</feature>
<dbReference type="AlphaFoldDB" id="A0A0D2GV46"/>
<dbReference type="RefSeq" id="XP_013288666.1">
    <property type="nucleotide sequence ID" value="XM_013433212.1"/>
</dbReference>
<dbReference type="PANTHER" id="PTHR31313:SF81">
    <property type="entry name" value="TY1 ENHANCER ACTIVATOR"/>
    <property type="match status" value="1"/>
</dbReference>
<dbReference type="OrthoDB" id="2154091at2759"/>
<dbReference type="GO" id="GO:0000981">
    <property type="term" value="F:DNA-binding transcription factor activity, RNA polymerase II-specific"/>
    <property type="evidence" value="ECO:0007669"/>
    <property type="project" value="InterPro"/>
</dbReference>
<keyword evidence="7" id="KW-0539">Nucleus</keyword>
<dbReference type="InterPro" id="IPR036864">
    <property type="entry name" value="Zn2-C6_fun-type_DNA-bd_sf"/>
</dbReference>
<dbReference type="InterPro" id="IPR007219">
    <property type="entry name" value="XnlR_reg_dom"/>
</dbReference>
<sequence>MSQTGLFDAANGFISLSAINVDSPHSMNLEVSPVNQPSPKGKKRRQSSANLQADGRGGGGTKDVARSLACLSCRQKKIKCYRKSSTCNQCERLEIPCIVPDEDERLRPSSKRRTRELERRIESLEKQLRESEARAERNLYLTPPSSVRSPNTAATLPAVNIDSALNNDSAQATSVIDFQRTPHTLIARLCAEKPHFRADESGLARYYGPTSSLHTSEKMPYNFLKWDDAGRLELEDQENISPVLRDHLLEQYWRFQHQVLQVVHREAFLQDMQAGRSRYYSKALLYAILVNAAVFSEVPEIRALALSRDEDAEGSKPYLLRKATELAEQEIENKVGLTTIQSLQLLSAVYSRRGQDTKGWLESGRSSRLIFELGLHKDDAEFQSTSSSPLDLEVRKVVFWGCFAYDRGWGLYLGRPCAINLGDVTISPLSPPVDKASPSSSDLAVLMAWATLFTIVGEISHALNQQSFTYSQLKTLREKLLQWESSLDPGLRHSPGCPPAVYVLQLQFHGAMILLHRSSARFGTNQAESTATSLESRAICLDHVLQIGHILADYRASHGSAMTLVGVAMYNITSAAVVLIALRTEQSSEATNECLSALTTCIAALEEIQCCHMSAKTVLKQLRYLMRRCKLLSTKEDSQALRDANASLLQRRPTNDTVVESPPVALLGQVMQQDWSSSDATSTMDPGQFMLALEDCEALMTMGSWNDFQDLFV</sequence>
<keyword evidence="12" id="KW-1185">Reference proteome</keyword>
<dbReference type="CDD" id="cd00067">
    <property type="entry name" value="GAL4"/>
    <property type="match status" value="1"/>
</dbReference>
<evidence type="ECO:0000256" key="7">
    <source>
        <dbReference type="ARBA" id="ARBA00023242"/>
    </source>
</evidence>
<feature type="domain" description="Zn(2)-C6 fungal-type" evidence="10">
    <location>
        <begin position="69"/>
        <end position="99"/>
    </location>
</feature>
<dbReference type="CDD" id="cd12148">
    <property type="entry name" value="fungal_TF_MHR"/>
    <property type="match status" value="1"/>
</dbReference>
<evidence type="ECO:0000313" key="11">
    <source>
        <dbReference type="EMBL" id="KIW84858.1"/>
    </source>
</evidence>
<organism evidence="11 12">
    <name type="scientific">Fonsecaea pedrosoi CBS 271.37</name>
    <dbReference type="NCBI Taxonomy" id="1442368"/>
    <lineage>
        <taxon>Eukaryota</taxon>
        <taxon>Fungi</taxon>
        <taxon>Dikarya</taxon>
        <taxon>Ascomycota</taxon>
        <taxon>Pezizomycotina</taxon>
        <taxon>Eurotiomycetes</taxon>
        <taxon>Chaetothyriomycetidae</taxon>
        <taxon>Chaetothyriales</taxon>
        <taxon>Herpotrichiellaceae</taxon>
        <taxon>Fonsecaea</taxon>
    </lineage>
</organism>
<keyword evidence="5" id="KW-0238">DNA-binding</keyword>
<dbReference type="GO" id="GO:0005634">
    <property type="term" value="C:nucleus"/>
    <property type="evidence" value="ECO:0007669"/>
    <property type="project" value="UniProtKB-SubCell"/>
</dbReference>
<reference evidence="11 12" key="1">
    <citation type="submission" date="2015-01" db="EMBL/GenBank/DDBJ databases">
        <title>The Genome Sequence of Fonsecaea pedrosoi CBS 271.37.</title>
        <authorList>
            <consortium name="The Broad Institute Genomics Platform"/>
            <person name="Cuomo C."/>
            <person name="de Hoog S."/>
            <person name="Gorbushina A."/>
            <person name="Stielow B."/>
            <person name="Teixiera M."/>
            <person name="Abouelleil A."/>
            <person name="Chapman S.B."/>
            <person name="Priest M."/>
            <person name="Young S.K."/>
            <person name="Wortman J."/>
            <person name="Nusbaum C."/>
            <person name="Birren B."/>
        </authorList>
    </citation>
    <scope>NUCLEOTIDE SEQUENCE [LARGE SCALE GENOMIC DNA]</scope>
    <source>
        <strain evidence="11 12">CBS 271.37</strain>
    </source>
</reference>
<dbReference type="STRING" id="1442368.A0A0D2GV46"/>
<keyword evidence="6" id="KW-0804">Transcription</keyword>
<evidence type="ECO:0000256" key="1">
    <source>
        <dbReference type="ARBA" id="ARBA00004123"/>
    </source>
</evidence>
<dbReference type="Proteomes" id="UP000053029">
    <property type="component" value="Unassembled WGS sequence"/>
</dbReference>
<protein>
    <submittedName>
        <fullName evidence="11">Unplaced genomic scaffold supercont1.1, whole genome shotgun sequence</fullName>
    </submittedName>
</protein>
<dbReference type="GO" id="GO:0008270">
    <property type="term" value="F:zinc ion binding"/>
    <property type="evidence" value="ECO:0007669"/>
    <property type="project" value="InterPro"/>
</dbReference>
<accession>A0A0D2GV46</accession>
<dbReference type="PROSITE" id="PS00463">
    <property type="entry name" value="ZN2_CY6_FUNGAL_1"/>
    <property type="match status" value="1"/>
</dbReference>
<dbReference type="HOGENOM" id="CLU_019850_0_0_1"/>
<evidence type="ECO:0000256" key="6">
    <source>
        <dbReference type="ARBA" id="ARBA00023163"/>
    </source>
</evidence>
<dbReference type="Pfam" id="PF04082">
    <property type="entry name" value="Fungal_trans"/>
    <property type="match status" value="1"/>
</dbReference>
<dbReference type="Pfam" id="PF00172">
    <property type="entry name" value="Zn_clus"/>
    <property type="match status" value="1"/>
</dbReference>
<keyword evidence="2" id="KW-0479">Metal-binding</keyword>
<feature type="region of interest" description="Disordered" evidence="9">
    <location>
        <begin position="27"/>
        <end position="62"/>
    </location>
</feature>
<comment type="subcellular location">
    <subcellularLocation>
        <location evidence="1">Nucleus</location>
    </subcellularLocation>
</comment>
<evidence type="ECO:0000313" key="12">
    <source>
        <dbReference type="Proteomes" id="UP000053029"/>
    </source>
</evidence>
<evidence type="ECO:0000259" key="10">
    <source>
        <dbReference type="PROSITE" id="PS50048"/>
    </source>
</evidence>
<dbReference type="InterPro" id="IPR051615">
    <property type="entry name" value="Transcr_Regulatory_Elem"/>
</dbReference>
<evidence type="ECO:0000256" key="3">
    <source>
        <dbReference type="ARBA" id="ARBA00022833"/>
    </source>
</evidence>
<dbReference type="Gene3D" id="4.10.240.10">
    <property type="entry name" value="Zn(2)-C6 fungal-type DNA-binding domain"/>
    <property type="match status" value="1"/>
</dbReference>
<evidence type="ECO:0000256" key="5">
    <source>
        <dbReference type="ARBA" id="ARBA00023125"/>
    </source>
</evidence>
<keyword evidence="4" id="KW-0805">Transcription regulation</keyword>